<proteinExistence type="predicted"/>
<name>A0A7J9G4X2_9ROSI</name>
<evidence type="ECO:0000313" key="2">
    <source>
        <dbReference type="Proteomes" id="UP000593560"/>
    </source>
</evidence>
<organism evidence="1 2">
    <name type="scientific">Gossypium harknessii</name>
    <dbReference type="NCBI Taxonomy" id="34285"/>
    <lineage>
        <taxon>Eukaryota</taxon>
        <taxon>Viridiplantae</taxon>
        <taxon>Streptophyta</taxon>
        <taxon>Embryophyta</taxon>
        <taxon>Tracheophyta</taxon>
        <taxon>Spermatophyta</taxon>
        <taxon>Magnoliopsida</taxon>
        <taxon>eudicotyledons</taxon>
        <taxon>Gunneridae</taxon>
        <taxon>Pentapetalae</taxon>
        <taxon>rosids</taxon>
        <taxon>malvids</taxon>
        <taxon>Malvales</taxon>
        <taxon>Malvaceae</taxon>
        <taxon>Malvoideae</taxon>
        <taxon>Gossypium</taxon>
    </lineage>
</organism>
<dbReference type="EMBL" id="JABFAD010000002">
    <property type="protein sequence ID" value="MBA0792194.1"/>
    <property type="molecule type" value="Genomic_DNA"/>
</dbReference>
<reference evidence="1 2" key="1">
    <citation type="journal article" date="2019" name="Genome Biol. Evol.">
        <title>Insights into the evolution of the New World diploid cottons (Gossypium, subgenus Houzingenia) based on genome sequencing.</title>
        <authorList>
            <person name="Grover C.E."/>
            <person name="Arick M.A. 2nd"/>
            <person name="Thrash A."/>
            <person name="Conover J.L."/>
            <person name="Sanders W.S."/>
            <person name="Peterson D.G."/>
            <person name="Frelichowski J.E."/>
            <person name="Scheffler J.A."/>
            <person name="Scheffler B.E."/>
            <person name="Wendel J.F."/>
        </authorList>
    </citation>
    <scope>NUCLEOTIDE SEQUENCE [LARGE SCALE GENOMIC DNA]</scope>
    <source>
        <strain evidence="1">0</strain>
        <tissue evidence="1">Leaf</tissue>
    </source>
</reference>
<protein>
    <submittedName>
        <fullName evidence="1">Uncharacterized protein</fullName>
    </submittedName>
</protein>
<evidence type="ECO:0000313" key="1">
    <source>
        <dbReference type="EMBL" id="MBA0792194.1"/>
    </source>
</evidence>
<dbReference type="Proteomes" id="UP000593560">
    <property type="component" value="Unassembled WGS sequence"/>
</dbReference>
<comment type="caution">
    <text evidence="1">The sequence shown here is derived from an EMBL/GenBank/DDBJ whole genome shotgun (WGS) entry which is preliminary data.</text>
</comment>
<sequence length="172" mass="19846">AGIHFLIEYNYLQVRANVALFRRTLSVTSLETLTDSILCCGFRNRSDLCLIFKLKVMEISNFEGRNGKAKCFLKHCRPQEELKISKVLLASLRKSNQCCIEYLVDVKKKHLKWKRKGRNSQKGTCYDQKMTLITLKLGINFLLKVSKDVCLQNPKTTHLKLIEFSNDDSVNT</sequence>
<dbReference type="AlphaFoldDB" id="A0A7J9G4X2"/>
<accession>A0A7J9G4X2</accession>
<gene>
    <name evidence="1" type="ORF">Gohar_016714</name>
</gene>
<keyword evidence="2" id="KW-1185">Reference proteome</keyword>
<feature type="non-terminal residue" evidence="1">
    <location>
        <position position="172"/>
    </location>
</feature>